<evidence type="ECO:0000256" key="1">
    <source>
        <dbReference type="SAM" id="MobiDB-lite"/>
    </source>
</evidence>
<feature type="region of interest" description="Disordered" evidence="1">
    <location>
        <begin position="40"/>
        <end position="71"/>
    </location>
</feature>
<gene>
    <name evidence="3" type="ORF">SAMN02910429_01982</name>
</gene>
<dbReference type="RefSeq" id="WP_143065843.1">
    <property type="nucleotide sequence ID" value="NZ_FOGW01000024.1"/>
</dbReference>
<name>A0A1H9U7H3_9FIRM</name>
<sequence>MSKKTIALYAAILVVFAVAAGFLGYDLGKSKESISAYQVNSNSQSSATARTTGASKDTDDNKTANASKIAV</sequence>
<evidence type="ECO:0000256" key="2">
    <source>
        <dbReference type="SAM" id="Phobius"/>
    </source>
</evidence>
<evidence type="ECO:0000313" key="4">
    <source>
        <dbReference type="Proteomes" id="UP000182471"/>
    </source>
</evidence>
<feature type="non-terminal residue" evidence="3">
    <location>
        <position position="71"/>
    </location>
</feature>
<reference evidence="4" key="1">
    <citation type="submission" date="2016-10" db="EMBL/GenBank/DDBJ databases">
        <authorList>
            <person name="Varghese N."/>
            <person name="Submissions S."/>
        </authorList>
    </citation>
    <scope>NUCLEOTIDE SEQUENCE [LARGE SCALE GENOMIC DNA]</scope>
    <source>
        <strain evidence="4">S1b</strain>
    </source>
</reference>
<feature type="compositionally biased region" description="Polar residues" evidence="1">
    <location>
        <begin position="40"/>
        <end position="55"/>
    </location>
</feature>
<keyword evidence="4" id="KW-1185">Reference proteome</keyword>
<protein>
    <submittedName>
        <fullName evidence="3">Uncharacterized protein</fullName>
    </submittedName>
</protein>
<dbReference type="EMBL" id="FOGW01000024">
    <property type="protein sequence ID" value="SES05530.1"/>
    <property type="molecule type" value="Genomic_DNA"/>
</dbReference>
<keyword evidence="2" id="KW-1133">Transmembrane helix</keyword>
<keyword evidence="2" id="KW-0812">Transmembrane</keyword>
<keyword evidence="2" id="KW-0472">Membrane</keyword>
<dbReference type="AlphaFoldDB" id="A0A1H9U7H3"/>
<proteinExistence type="predicted"/>
<accession>A0A1H9U7H3</accession>
<evidence type="ECO:0000313" key="3">
    <source>
        <dbReference type="EMBL" id="SES05530.1"/>
    </source>
</evidence>
<dbReference type="Proteomes" id="UP000182471">
    <property type="component" value="Unassembled WGS sequence"/>
</dbReference>
<organism evidence="3 4">
    <name type="scientific">Lachnobacterium bovis</name>
    <dbReference type="NCBI Taxonomy" id="140626"/>
    <lineage>
        <taxon>Bacteria</taxon>
        <taxon>Bacillati</taxon>
        <taxon>Bacillota</taxon>
        <taxon>Clostridia</taxon>
        <taxon>Lachnospirales</taxon>
        <taxon>Lachnospiraceae</taxon>
        <taxon>Lachnobacterium</taxon>
    </lineage>
</organism>
<feature type="transmembrane region" description="Helical" evidence="2">
    <location>
        <begin position="6"/>
        <end position="25"/>
    </location>
</feature>